<evidence type="ECO:0000256" key="6">
    <source>
        <dbReference type="SAM" id="Phobius"/>
    </source>
</evidence>
<dbReference type="Proteomes" id="UP000813427">
    <property type="component" value="Unassembled WGS sequence"/>
</dbReference>
<evidence type="ECO:0000256" key="5">
    <source>
        <dbReference type="ARBA" id="ARBA00023136"/>
    </source>
</evidence>
<comment type="similarity">
    <text evidence="2">Belongs to the OXA1/ALB3/YidC family.</text>
</comment>
<evidence type="ECO:0000256" key="3">
    <source>
        <dbReference type="ARBA" id="ARBA00022692"/>
    </source>
</evidence>
<evidence type="ECO:0000256" key="4">
    <source>
        <dbReference type="ARBA" id="ARBA00022989"/>
    </source>
</evidence>
<evidence type="ECO:0000256" key="2">
    <source>
        <dbReference type="ARBA" id="ARBA00009877"/>
    </source>
</evidence>
<evidence type="ECO:0000256" key="1">
    <source>
        <dbReference type="ARBA" id="ARBA00004141"/>
    </source>
</evidence>
<evidence type="ECO:0000313" key="8">
    <source>
        <dbReference type="Proteomes" id="UP000813427"/>
    </source>
</evidence>
<dbReference type="InterPro" id="IPR001708">
    <property type="entry name" value="YidC/ALB3/OXA1/COX18"/>
</dbReference>
<protein>
    <submittedName>
        <fullName evidence="7">Uncharacterized protein</fullName>
    </submittedName>
</protein>
<dbReference type="PANTHER" id="PTHR12428:SF65">
    <property type="entry name" value="CYTOCHROME C OXIDASE ASSEMBLY PROTEIN COX18, MITOCHONDRIAL"/>
    <property type="match status" value="1"/>
</dbReference>
<keyword evidence="5 6" id="KW-0472">Membrane</keyword>
<keyword evidence="8" id="KW-1185">Reference proteome</keyword>
<dbReference type="EMBL" id="JAGPXF010000001">
    <property type="protein sequence ID" value="KAH7263566.1"/>
    <property type="molecule type" value="Genomic_DNA"/>
</dbReference>
<dbReference type="GO" id="GO:0032979">
    <property type="term" value="P:protein insertion into mitochondrial inner membrane from matrix"/>
    <property type="evidence" value="ECO:0007669"/>
    <property type="project" value="TreeGrafter"/>
</dbReference>
<reference evidence="7" key="1">
    <citation type="journal article" date="2021" name="Nat. Commun.">
        <title>Genetic determinants of endophytism in the Arabidopsis root mycobiome.</title>
        <authorList>
            <person name="Mesny F."/>
            <person name="Miyauchi S."/>
            <person name="Thiergart T."/>
            <person name="Pickel B."/>
            <person name="Atanasova L."/>
            <person name="Karlsson M."/>
            <person name="Huettel B."/>
            <person name="Barry K.W."/>
            <person name="Haridas S."/>
            <person name="Chen C."/>
            <person name="Bauer D."/>
            <person name="Andreopoulos W."/>
            <person name="Pangilinan J."/>
            <person name="LaButti K."/>
            <person name="Riley R."/>
            <person name="Lipzen A."/>
            <person name="Clum A."/>
            <person name="Drula E."/>
            <person name="Henrissat B."/>
            <person name="Kohler A."/>
            <person name="Grigoriev I.V."/>
            <person name="Martin F.M."/>
            <person name="Hacquard S."/>
        </authorList>
    </citation>
    <scope>NUCLEOTIDE SEQUENCE</scope>
    <source>
        <strain evidence="7">MPI-SDFR-AT-0068</strain>
    </source>
</reference>
<gene>
    <name evidence="7" type="ORF">BKA59DRAFT_466306</name>
</gene>
<proteinExistence type="inferred from homology"/>
<dbReference type="OrthoDB" id="2148490at2759"/>
<organism evidence="7 8">
    <name type="scientific">Fusarium tricinctum</name>
    <dbReference type="NCBI Taxonomy" id="61284"/>
    <lineage>
        <taxon>Eukaryota</taxon>
        <taxon>Fungi</taxon>
        <taxon>Dikarya</taxon>
        <taxon>Ascomycota</taxon>
        <taxon>Pezizomycotina</taxon>
        <taxon>Sordariomycetes</taxon>
        <taxon>Hypocreomycetidae</taxon>
        <taxon>Hypocreales</taxon>
        <taxon>Nectriaceae</taxon>
        <taxon>Fusarium</taxon>
        <taxon>Fusarium tricinctum species complex</taxon>
    </lineage>
</organism>
<keyword evidence="3 6" id="KW-0812">Transmembrane</keyword>
<feature type="transmembrane region" description="Helical" evidence="6">
    <location>
        <begin position="286"/>
        <end position="308"/>
    </location>
</feature>
<comment type="subcellular location">
    <subcellularLocation>
        <location evidence="1">Membrane</location>
        <topology evidence="1">Multi-pass membrane protein</topology>
    </subcellularLocation>
</comment>
<evidence type="ECO:0000313" key="7">
    <source>
        <dbReference type="EMBL" id="KAH7263566.1"/>
    </source>
</evidence>
<dbReference type="AlphaFoldDB" id="A0A8K0SEV7"/>
<sequence>MSLLRRTAYSLSPHTRPFLPTANATRRANVISHPAISNSTIQSPWAGRRNFSVASALGETVTMTADSLSWAHSVGMPWYVAIPLLAVGVNATIRFPLQLYSARLKEAQAPLNPLVVAWSRRHAVDRSLNDLNLPERIRKLRLAGAVEKSRRRIYKTWGVQRWKRLAPLLGMVPFVTISEAIRRKCGAPLGWISHQIGLGNTDSATAGIGAASGMFDESLTNGGLLWFTDLASADPYYGLPIACSGILIWSTWGRMPKQQLQALLKIQPDENSQIVMTRLQQLFGRAMLMMPILPLLFADLPSAIFLYWGTSFALTRVNEIFLKRFVQSKPGTLMAPKPQKEFPFVITKQVTKLKET</sequence>
<keyword evidence="4 6" id="KW-1133">Transmembrane helix</keyword>
<dbReference type="GO" id="GO:0005743">
    <property type="term" value="C:mitochondrial inner membrane"/>
    <property type="evidence" value="ECO:0007669"/>
    <property type="project" value="TreeGrafter"/>
</dbReference>
<dbReference type="GO" id="GO:0032977">
    <property type="term" value="F:membrane insertase activity"/>
    <property type="evidence" value="ECO:0007669"/>
    <property type="project" value="InterPro"/>
</dbReference>
<dbReference type="GO" id="GO:0033617">
    <property type="term" value="P:mitochondrial respiratory chain complex IV assembly"/>
    <property type="evidence" value="ECO:0007669"/>
    <property type="project" value="TreeGrafter"/>
</dbReference>
<name>A0A8K0SEV7_9HYPO</name>
<accession>A0A8K0SEV7</accession>
<dbReference type="PANTHER" id="PTHR12428">
    <property type="entry name" value="OXA1"/>
    <property type="match status" value="1"/>
</dbReference>
<comment type="caution">
    <text evidence="7">The sequence shown here is derived from an EMBL/GenBank/DDBJ whole genome shotgun (WGS) entry which is preliminary data.</text>
</comment>